<proteinExistence type="predicted"/>
<protein>
    <submittedName>
        <fullName evidence="1">Uncharacterized protein</fullName>
    </submittedName>
</protein>
<gene>
    <name evidence="1" type="ORF">M9H77_29964</name>
</gene>
<sequence>MDGALKENATVKRDKQAENTTRMILGHDAGLNHDQQEAQLTQVGKKSVEGKGTQLEHTSKQVMRKTGKQSSEMEEGQIHCPLLGRKL</sequence>
<dbReference type="EMBL" id="CM044707">
    <property type="protein sequence ID" value="KAI5652777.1"/>
    <property type="molecule type" value="Genomic_DNA"/>
</dbReference>
<reference evidence="2" key="1">
    <citation type="journal article" date="2023" name="Nat. Plants">
        <title>Single-cell RNA sequencing provides a high-resolution roadmap for understanding the multicellular compartmentation of specialized metabolism.</title>
        <authorList>
            <person name="Sun S."/>
            <person name="Shen X."/>
            <person name="Li Y."/>
            <person name="Li Y."/>
            <person name="Wang S."/>
            <person name="Li R."/>
            <person name="Zhang H."/>
            <person name="Shen G."/>
            <person name="Guo B."/>
            <person name="Wei J."/>
            <person name="Xu J."/>
            <person name="St-Pierre B."/>
            <person name="Chen S."/>
            <person name="Sun C."/>
        </authorList>
    </citation>
    <scope>NUCLEOTIDE SEQUENCE [LARGE SCALE GENOMIC DNA]</scope>
</reference>
<comment type="caution">
    <text evidence="1">The sequence shown here is derived from an EMBL/GenBank/DDBJ whole genome shotgun (WGS) entry which is preliminary data.</text>
</comment>
<keyword evidence="2" id="KW-1185">Reference proteome</keyword>
<accession>A0ACB9ZX81</accession>
<evidence type="ECO:0000313" key="2">
    <source>
        <dbReference type="Proteomes" id="UP001060085"/>
    </source>
</evidence>
<evidence type="ECO:0000313" key="1">
    <source>
        <dbReference type="EMBL" id="KAI5652777.1"/>
    </source>
</evidence>
<dbReference type="Proteomes" id="UP001060085">
    <property type="component" value="Linkage Group LG07"/>
</dbReference>
<name>A0ACB9ZX81_CATRO</name>
<organism evidence="1 2">
    <name type="scientific">Catharanthus roseus</name>
    <name type="common">Madagascar periwinkle</name>
    <name type="synonym">Vinca rosea</name>
    <dbReference type="NCBI Taxonomy" id="4058"/>
    <lineage>
        <taxon>Eukaryota</taxon>
        <taxon>Viridiplantae</taxon>
        <taxon>Streptophyta</taxon>
        <taxon>Embryophyta</taxon>
        <taxon>Tracheophyta</taxon>
        <taxon>Spermatophyta</taxon>
        <taxon>Magnoliopsida</taxon>
        <taxon>eudicotyledons</taxon>
        <taxon>Gunneridae</taxon>
        <taxon>Pentapetalae</taxon>
        <taxon>asterids</taxon>
        <taxon>lamiids</taxon>
        <taxon>Gentianales</taxon>
        <taxon>Apocynaceae</taxon>
        <taxon>Rauvolfioideae</taxon>
        <taxon>Vinceae</taxon>
        <taxon>Catharanthinae</taxon>
        <taxon>Catharanthus</taxon>
    </lineage>
</organism>